<feature type="non-terminal residue" evidence="1">
    <location>
        <position position="1"/>
    </location>
</feature>
<gene>
    <name evidence="1" type="ORF">AVEN_116493_1</name>
</gene>
<keyword evidence="2" id="KW-1185">Reference proteome</keyword>
<accession>A0A4Y2NB40</accession>
<dbReference type="EMBL" id="BGPR01008846">
    <property type="protein sequence ID" value="GBN36461.1"/>
    <property type="molecule type" value="Genomic_DNA"/>
</dbReference>
<name>A0A4Y2NB40_ARAVE</name>
<dbReference type="AlphaFoldDB" id="A0A4Y2NB40"/>
<organism evidence="1 2">
    <name type="scientific">Araneus ventricosus</name>
    <name type="common">Orbweaver spider</name>
    <name type="synonym">Epeira ventricosa</name>
    <dbReference type="NCBI Taxonomy" id="182803"/>
    <lineage>
        <taxon>Eukaryota</taxon>
        <taxon>Metazoa</taxon>
        <taxon>Ecdysozoa</taxon>
        <taxon>Arthropoda</taxon>
        <taxon>Chelicerata</taxon>
        <taxon>Arachnida</taxon>
        <taxon>Araneae</taxon>
        <taxon>Araneomorphae</taxon>
        <taxon>Entelegynae</taxon>
        <taxon>Araneoidea</taxon>
        <taxon>Araneidae</taxon>
        <taxon>Araneus</taxon>
    </lineage>
</organism>
<dbReference type="Proteomes" id="UP000499080">
    <property type="component" value="Unassembled WGS sequence"/>
</dbReference>
<proteinExistence type="predicted"/>
<sequence length="76" mass="8500">VSEVVTRLSDNVTHNTFKAALLCLSSCADSIPDKELALGAELFRLTIPHARFSLLTNVFCEFFSYLPELEDLTSMF</sequence>
<comment type="caution">
    <text evidence="1">The sequence shown here is derived from an EMBL/GenBank/DDBJ whole genome shotgun (WGS) entry which is preliminary data.</text>
</comment>
<dbReference type="OrthoDB" id="6424103at2759"/>
<reference evidence="1 2" key="1">
    <citation type="journal article" date="2019" name="Sci. Rep.">
        <title>Orb-weaving spider Araneus ventricosus genome elucidates the spidroin gene catalogue.</title>
        <authorList>
            <person name="Kono N."/>
            <person name="Nakamura H."/>
            <person name="Ohtoshi R."/>
            <person name="Moran D.A.P."/>
            <person name="Shinohara A."/>
            <person name="Yoshida Y."/>
            <person name="Fujiwara M."/>
            <person name="Mori M."/>
            <person name="Tomita M."/>
            <person name="Arakawa K."/>
        </authorList>
    </citation>
    <scope>NUCLEOTIDE SEQUENCE [LARGE SCALE GENOMIC DNA]</scope>
</reference>
<evidence type="ECO:0000313" key="1">
    <source>
        <dbReference type="EMBL" id="GBN36461.1"/>
    </source>
</evidence>
<protein>
    <submittedName>
        <fullName evidence="1">Uncharacterized protein</fullName>
    </submittedName>
</protein>
<evidence type="ECO:0000313" key="2">
    <source>
        <dbReference type="Proteomes" id="UP000499080"/>
    </source>
</evidence>